<proteinExistence type="predicted"/>
<keyword evidence="3" id="KW-1185">Reference proteome</keyword>
<reference evidence="2" key="1">
    <citation type="submission" date="2023-03" db="EMBL/GenBank/DDBJ databases">
        <authorList>
            <person name="Steffen K."/>
            <person name="Cardenas P."/>
        </authorList>
    </citation>
    <scope>NUCLEOTIDE SEQUENCE</scope>
</reference>
<dbReference type="Pfam" id="PF03407">
    <property type="entry name" value="Nucleotid_trans"/>
    <property type="match status" value="1"/>
</dbReference>
<feature type="domain" description="Nucleotide-diphospho-sugar transferase" evidence="1">
    <location>
        <begin position="79"/>
        <end position="283"/>
    </location>
</feature>
<dbReference type="EMBL" id="CASHTH010002277">
    <property type="protein sequence ID" value="CAI8027386.1"/>
    <property type="molecule type" value="Genomic_DNA"/>
</dbReference>
<evidence type="ECO:0000313" key="3">
    <source>
        <dbReference type="Proteomes" id="UP001174909"/>
    </source>
</evidence>
<evidence type="ECO:0000313" key="2">
    <source>
        <dbReference type="EMBL" id="CAI8027386.1"/>
    </source>
</evidence>
<sequence length="312" mass="35660">MQKQYHISFPEQNALPHHEYLKSSDELKNTTWVADLHHYLMTLNRNVSPHVNLVFADYKHRMLVVNWVVAATLKVKPPLHNVLVLSLDQLLCDYLANAAYMTYPLNMTCIAAPLTTILSSKGRKSWTTSMMIRSIILRLINYWGFDVATYDSDAVVLKNPQTLFDNYTHDILSSASMWPDSQAIPWGFTLCAGAILYRATSATETFWRYLSDLSGQADQMSLNKALKNLNISWKETTKVSQVCSTDGWEGEADGGLRVFVFPQRLFCRRKCCHRNRPEHYVTHPGGNHGNIEDKTRVLHQFNAWFVPTESSS</sequence>
<protein>
    <recommendedName>
        <fullName evidence="1">Nucleotide-diphospho-sugar transferase domain-containing protein</fullName>
    </recommendedName>
</protein>
<gene>
    <name evidence="2" type="ORF">GBAR_LOCUS15677</name>
</gene>
<evidence type="ECO:0000259" key="1">
    <source>
        <dbReference type="Pfam" id="PF03407"/>
    </source>
</evidence>
<organism evidence="2 3">
    <name type="scientific">Geodia barretti</name>
    <name type="common">Barrett's horny sponge</name>
    <dbReference type="NCBI Taxonomy" id="519541"/>
    <lineage>
        <taxon>Eukaryota</taxon>
        <taxon>Metazoa</taxon>
        <taxon>Porifera</taxon>
        <taxon>Demospongiae</taxon>
        <taxon>Heteroscleromorpha</taxon>
        <taxon>Tetractinellida</taxon>
        <taxon>Astrophorina</taxon>
        <taxon>Geodiidae</taxon>
        <taxon>Geodia</taxon>
    </lineage>
</organism>
<comment type="caution">
    <text evidence="2">The sequence shown here is derived from an EMBL/GenBank/DDBJ whole genome shotgun (WGS) entry which is preliminary data.</text>
</comment>
<dbReference type="AlphaFoldDB" id="A0AA35WSH1"/>
<dbReference type="Proteomes" id="UP001174909">
    <property type="component" value="Unassembled WGS sequence"/>
</dbReference>
<accession>A0AA35WSH1</accession>
<dbReference type="InterPro" id="IPR005069">
    <property type="entry name" value="Nucl-diP-sugar_transferase"/>
</dbReference>
<name>A0AA35WSH1_GEOBA</name>